<evidence type="ECO:0000259" key="1">
    <source>
        <dbReference type="Pfam" id="PF04577"/>
    </source>
</evidence>
<comment type="caution">
    <text evidence="2">The sequence shown here is derived from an EMBL/GenBank/DDBJ whole genome shotgun (WGS) entry which is preliminary data.</text>
</comment>
<evidence type="ECO:0000313" key="3">
    <source>
        <dbReference type="Proteomes" id="UP001153069"/>
    </source>
</evidence>
<gene>
    <name evidence="2" type="ORF">SEMRO_1832_G300440.1</name>
</gene>
<dbReference type="OrthoDB" id="1892506at2759"/>
<name>A0A9N8ESJ2_9STRA</name>
<dbReference type="InterPro" id="IPR049625">
    <property type="entry name" value="Glyco_transf_61_cat"/>
</dbReference>
<protein>
    <recommendedName>
        <fullName evidence="1">Glycosyltransferase 61 catalytic domain-containing protein</fullName>
    </recommendedName>
</protein>
<proteinExistence type="predicted"/>
<dbReference type="EMBL" id="CAICTM010001830">
    <property type="protein sequence ID" value="CAB9526461.1"/>
    <property type="molecule type" value="Genomic_DNA"/>
</dbReference>
<dbReference type="Pfam" id="PF04577">
    <property type="entry name" value="Glyco_transf_61"/>
    <property type="match status" value="1"/>
</dbReference>
<sequence length="552" mass="61784">MESSENDSIEIRFKGKEMKPPRKNSALWCAILALLMLNLLLKVNCVFGPPDANLQGCTTNPVDHAIASMESTNADVNDSTSNGAHTHIPVPAHVLVASKIGFPEFPPAAIPPIGAGNEAKFHGLGQFPSDMKQVEKIFAAMESNKTTHLEPTMESFLKHVTREAIENHIKGELDLQAKFPQYFMDLPAWEKDWGGVAVFSNAFIVGEPPVIFDGNIAFETRSCCLIMDRDWDGAMYKLIEKTARNEDRKQRKRKNNRQAAGIVILPSEQQYNVLLNECLGHAHWHAYIEELPRLVYVRDFIAKNKNITDIWARQGSIALDRRPEAFWNPSFFQSTTLPRWREQSKSEAVFARRLLVPTGSLKSSRNPSSVTRSLVQDYIGNHPQMQLRHLQASLKEPRKPVILYHHREPGKQRSLYNAQDLGEALRRSFSHCCVVKDFYHNATTRDTAVLHNEASIVVGPHGAGFANLLFSDPHKLIGAIELHPKIYLADKEPHVQDCNQEVASHLSIPFKQLMAEDGNAFVPFTANIPETVAAVSELLMSGRVAGVALDSR</sequence>
<dbReference type="GO" id="GO:0016757">
    <property type="term" value="F:glycosyltransferase activity"/>
    <property type="evidence" value="ECO:0007669"/>
    <property type="project" value="InterPro"/>
</dbReference>
<dbReference type="AlphaFoldDB" id="A0A9N8ESJ2"/>
<evidence type="ECO:0000313" key="2">
    <source>
        <dbReference type="EMBL" id="CAB9526461.1"/>
    </source>
</evidence>
<reference evidence="2" key="1">
    <citation type="submission" date="2020-06" db="EMBL/GenBank/DDBJ databases">
        <authorList>
            <consortium name="Plant Systems Biology data submission"/>
        </authorList>
    </citation>
    <scope>NUCLEOTIDE SEQUENCE</scope>
    <source>
        <strain evidence="2">D6</strain>
    </source>
</reference>
<organism evidence="2 3">
    <name type="scientific">Seminavis robusta</name>
    <dbReference type="NCBI Taxonomy" id="568900"/>
    <lineage>
        <taxon>Eukaryota</taxon>
        <taxon>Sar</taxon>
        <taxon>Stramenopiles</taxon>
        <taxon>Ochrophyta</taxon>
        <taxon>Bacillariophyta</taxon>
        <taxon>Bacillariophyceae</taxon>
        <taxon>Bacillariophycidae</taxon>
        <taxon>Naviculales</taxon>
        <taxon>Naviculaceae</taxon>
        <taxon>Seminavis</taxon>
    </lineage>
</organism>
<dbReference type="Proteomes" id="UP001153069">
    <property type="component" value="Unassembled WGS sequence"/>
</dbReference>
<feature type="domain" description="Glycosyltransferase 61 catalytic" evidence="1">
    <location>
        <begin position="284"/>
        <end position="475"/>
    </location>
</feature>
<keyword evidence="3" id="KW-1185">Reference proteome</keyword>
<accession>A0A9N8ESJ2</accession>